<dbReference type="KEGG" id="led:BBK82_10540"/>
<feature type="transmembrane region" description="Helical" evidence="1">
    <location>
        <begin position="105"/>
        <end position="124"/>
    </location>
</feature>
<keyword evidence="1" id="KW-1133">Transmembrane helix</keyword>
<keyword evidence="1" id="KW-0472">Membrane</keyword>
<keyword evidence="4" id="KW-1185">Reference proteome</keyword>
<proteinExistence type="predicted"/>
<keyword evidence="2" id="KW-0732">Signal</keyword>
<accession>A0A1B2HFC8</accession>
<dbReference type="AlphaFoldDB" id="A0A1B2HFC8"/>
<evidence type="ECO:0000256" key="1">
    <source>
        <dbReference type="SAM" id="Phobius"/>
    </source>
</evidence>
<sequence length="133" mass="14166">MTCAFLLISTSSAHAGGWAVTYLDPVPSFQADVPHTIGYRVLQHGTRPFEGDLGGTRWCSRCPPASTRSTGCTLLVKPVDPALVLTVSPEPAASVTPAEIPREPLPVWLVGLVVAGVAGLLLALRKRLRLSRR</sequence>
<organism evidence="3 4">
    <name type="scientific">Lentzea guizhouensis</name>
    <dbReference type="NCBI Taxonomy" id="1586287"/>
    <lineage>
        <taxon>Bacteria</taxon>
        <taxon>Bacillati</taxon>
        <taxon>Actinomycetota</taxon>
        <taxon>Actinomycetes</taxon>
        <taxon>Pseudonocardiales</taxon>
        <taxon>Pseudonocardiaceae</taxon>
        <taxon>Lentzea</taxon>
    </lineage>
</organism>
<protein>
    <recommendedName>
        <fullName evidence="5">Gram-positive cocci surface proteins LPxTG domain-containing protein</fullName>
    </recommendedName>
</protein>
<feature type="chain" id="PRO_5038639553" description="Gram-positive cocci surface proteins LPxTG domain-containing protein" evidence="2">
    <location>
        <begin position="16"/>
        <end position="133"/>
    </location>
</feature>
<dbReference type="EMBL" id="CP016793">
    <property type="protein sequence ID" value="ANZ36434.1"/>
    <property type="molecule type" value="Genomic_DNA"/>
</dbReference>
<evidence type="ECO:0000313" key="3">
    <source>
        <dbReference type="EMBL" id="ANZ36434.1"/>
    </source>
</evidence>
<reference evidence="3 4" key="1">
    <citation type="submission" date="2016-07" db="EMBL/GenBank/DDBJ databases">
        <title>Complete genome sequence of the Lentzea guizhouensis DHS C013.</title>
        <authorList>
            <person name="Cao C."/>
        </authorList>
    </citation>
    <scope>NUCLEOTIDE SEQUENCE [LARGE SCALE GENOMIC DNA]</scope>
    <source>
        <strain evidence="3 4">DHS C013</strain>
    </source>
</reference>
<evidence type="ECO:0008006" key="5">
    <source>
        <dbReference type="Google" id="ProtNLM"/>
    </source>
</evidence>
<name>A0A1B2HFC8_9PSEU</name>
<gene>
    <name evidence="3" type="ORF">BBK82_10540</name>
</gene>
<dbReference type="Proteomes" id="UP000093053">
    <property type="component" value="Chromosome"/>
</dbReference>
<evidence type="ECO:0000313" key="4">
    <source>
        <dbReference type="Proteomes" id="UP000093053"/>
    </source>
</evidence>
<evidence type="ECO:0000256" key="2">
    <source>
        <dbReference type="SAM" id="SignalP"/>
    </source>
</evidence>
<feature type="signal peptide" evidence="2">
    <location>
        <begin position="1"/>
        <end position="15"/>
    </location>
</feature>
<keyword evidence="1" id="KW-0812">Transmembrane</keyword>